<dbReference type="HOGENOM" id="CLU_2280423_0_0_1"/>
<reference evidence="3" key="3">
    <citation type="submission" date="2015-06" db="UniProtKB">
        <authorList>
            <consortium name="EnsemblMetazoa"/>
        </authorList>
    </citation>
    <scope>IDENTIFICATION</scope>
</reference>
<dbReference type="CTD" id="20207859"/>
<reference evidence="4" key="1">
    <citation type="submission" date="2012-12" db="EMBL/GenBank/DDBJ databases">
        <authorList>
            <person name="Hellsten U."/>
            <person name="Grimwood J."/>
            <person name="Chapman J.A."/>
            <person name="Shapiro H."/>
            <person name="Aerts A."/>
            <person name="Otillar R.P."/>
            <person name="Terry A.Y."/>
            <person name="Boore J.L."/>
            <person name="Simakov O."/>
            <person name="Marletaz F."/>
            <person name="Cho S.-J."/>
            <person name="Edsinger-Gonzales E."/>
            <person name="Havlak P."/>
            <person name="Kuo D.-H."/>
            <person name="Larsson T."/>
            <person name="Lv J."/>
            <person name="Arendt D."/>
            <person name="Savage R."/>
            <person name="Osoegawa K."/>
            <person name="de Jong P."/>
            <person name="Lindberg D.R."/>
            <person name="Seaver E.C."/>
            <person name="Weisblat D.A."/>
            <person name="Putnam N.H."/>
            <person name="Grigoriev I.V."/>
            <person name="Rokhsar D.S."/>
        </authorList>
    </citation>
    <scope>NUCLEOTIDE SEQUENCE</scope>
</reference>
<gene>
    <name evidence="3" type="primary">20207859</name>
    <name evidence="2" type="ORF">HELRODRAFT_180806</name>
</gene>
<dbReference type="EMBL" id="KB097605">
    <property type="protein sequence ID" value="ESN93490.1"/>
    <property type="molecule type" value="Genomic_DNA"/>
</dbReference>
<dbReference type="AlphaFoldDB" id="T1FGB0"/>
<sequence>MTTVNKLENMVIQVTNDLTKEKQTLLNSQIEAVDGEVAAWNSGYDVIKTISGLTGIKGEVGTKFLDEKIQSLKGVKKAMQKELEFLKSQAKSIDDTFKRLIS</sequence>
<proteinExistence type="predicted"/>
<reference evidence="2 4" key="2">
    <citation type="journal article" date="2013" name="Nature">
        <title>Insights into bilaterian evolution from three spiralian genomes.</title>
        <authorList>
            <person name="Simakov O."/>
            <person name="Marletaz F."/>
            <person name="Cho S.J."/>
            <person name="Edsinger-Gonzales E."/>
            <person name="Havlak P."/>
            <person name="Hellsten U."/>
            <person name="Kuo D.H."/>
            <person name="Larsson T."/>
            <person name="Lv J."/>
            <person name="Arendt D."/>
            <person name="Savage R."/>
            <person name="Osoegawa K."/>
            <person name="de Jong P."/>
            <person name="Grimwood J."/>
            <person name="Chapman J.A."/>
            <person name="Shapiro H."/>
            <person name="Aerts A."/>
            <person name="Otillar R.P."/>
            <person name="Terry A.Y."/>
            <person name="Boore J.L."/>
            <person name="Grigoriev I.V."/>
            <person name="Lindberg D.R."/>
            <person name="Seaver E.C."/>
            <person name="Weisblat D.A."/>
            <person name="Putnam N.H."/>
            <person name="Rokhsar D.S."/>
        </authorList>
    </citation>
    <scope>NUCLEOTIDE SEQUENCE</scope>
</reference>
<dbReference type="KEGG" id="hro:HELRODRAFT_180806"/>
<protein>
    <submittedName>
        <fullName evidence="2 3">Uncharacterized protein</fullName>
    </submittedName>
</protein>
<organism evidence="3 4">
    <name type="scientific">Helobdella robusta</name>
    <name type="common">Californian leech</name>
    <dbReference type="NCBI Taxonomy" id="6412"/>
    <lineage>
        <taxon>Eukaryota</taxon>
        <taxon>Metazoa</taxon>
        <taxon>Spiralia</taxon>
        <taxon>Lophotrochozoa</taxon>
        <taxon>Annelida</taxon>
        <taxon>Clitellata</taxon>
        <taxon>Hirudinea</taxon>
        <taxon>Rhynchobdellida</taxon>
        <taxon>Glossiphoniidae</taxon>
        <taxon>Helobdella</taxon>
    </lineage>
</organism>
<evidence type="ECO:0000313" key="2">
    <source>
        <dbReference type="EMBL" id="ESN93490.1"/>
    </source>
</evidence>
<dbReference type="GeneID" id="20207859"/>
<accession>T1FGB0</accession>
<evidence type="ECO:0000256" key="1">
    <source>
        <dbReference type="SAM" id="Coils"/>
    </source>
</evidence>
<dbReference type="InParanoid" id="T1FGB0"/>
<dbReference type="Proteomes" id="UP000015101">
    <property type="component" value="Unassembled WGS sequence"/>
</dbReference>
<evidence type="ECO:0000313" key="4">
    <source>
        <dbReference type="Proteomes" id="UP000015101"/>
    </source>
</evidence>
<dbReference type="EnsemblMetazoa" id="HelroT180806">
    <property type="protein sequence ID" value="HelroP180806"/>
    <property type="gene ID" value="HelroG180806"/>
</dbReference>
<dbReference type="EMBL" id="AMQM01007378">
    <property type="status" value="NOT_ANNOTATED_CDS"/>
    <property type="molecule type" value="Genomic_DNA"/>
</dbReference>
<keyword evidence="1" id="KW-0175">Coiled coil</keyword>
<evidence type="ECO:0000313" key="3">
    <source>
        <dbReference type="EnsemblMetazoa" id="HelroP180806"/>
    </source>
</evidence>
<dbReference type="RefSeq" id="XP_009028356.1">
    <property type="nucleotide sequence ID" value="XM_009030108.1"/>
</dbReference>
<name>T1FGB0_HELRO</name>
<keyword evidence="4" id="KW-1185">Reference proteome</keyword>
<feature type="coiled-coil region" evidence="1">
    <location>
        <begin position="69"/>
        <end position="96"/>
    </location>
</feature>